<reference evidence="1 2" key="1">
    <citation type="journal article" date="2022" name="Hortic Res">
        <title>A haplotype resolved chromosomal level avocado genome allows analysis of novel avocado genes.</title>
        <authorList>
            <person name="Nath O."/>
            <person name="Fletcher S.J."/>
            <person name="Hayward A."/>
            <person name="Shaw L.M."/>
            <person name="Masouleh A.K."/>
            <person name="Furtado A."/>
            <person name="Henry R.J."/>
            <person name="Mitter N."/>
        </authorList>
    </citation>
    <scope>NUCLEOTIDE SEQUENCE [LARGE SCALE GENOMIC DNA]</scope>
    <source>
        <strain evidence="2">cv. Hass</strain>
    </source>
</reference>
<accession>A0ACC2L8J4</accession>
<evidence type="ECO:0000313" key="2">
    <source>
        <dbReference type="Proteomes" id="UP001234297"/>
    </source>
</evidence>
<sequence length="109" mass="12233">MDGTDTQMDGKLYEAAVNGNGHTLQLVCESLQLVRESYFSSIVRKEVERFVERFNRSSGFNPFQVVYSMIPRGPLDLIPLPSKIRAHGKAAEFVDGLQAIHKTVHDNLV</sequence>
<comment type="caution">
    <text evidence="1">The sequence shown here is derived from an EMBL/GenBank/DDBJ whole genome shotgun (WGS) entry which is preliminary data.</text>
</comment>
<evidence type="ECO:0000313" key="1">
    <source>
        <dbReference type="EMBL" id="KAJ8629816.1"/>
    </source>
</evidence>
<name>A0ACC2L8J4_PERAE</name>
<dbReference type="Proteomes" id="UP001234297">
    <property type="component" value="Chromosome 7"/>
</dbReference>
<organism evidence="1 2">
    <name type="scientific">Persea americana</name>
    <name type="common">Avocado</name>
    <dbReference type="NCBI Taxonomy" id="3435"/>
    <lineage>
        <taxon>Eukaryota</taxon>
        <taxon>Viridiplantae</taxon>
        <taxon>Streptophyta</taxon>
        <taxon>Embryophyta</taxon>
        <taxon>Tracheophyta</taxon>
        <taxon>Spermatophyta</taxon>
        <taxon>Magnoliopsida</taxon>
        <taxon>Magnoliidae</taxon>
        <taxon>Laurales</taxon>
        <taxon>Lauraceae</taxon>
        <taxon>Persea</taxon>
    </lineage>
</organism>
<gene>
    <name evidence="1" type="ORF">MRB53_023139</name>
</gene>
<protein>
    <submittedName>
        <fullName evidence="1">Uncharacterized protein</fullName>
    </submittedName>
</protein>
<keyword evidence="2" id="KW-1185">Reference proteome</keyword>
<dbReference type="EMBL" id="CM056815">
    <property type="protein sequence ID" value="KAJ8629816.1"/>
    <property type="molecule type" value="Genomic_DNA"/>
</dbReference>
<proteinExistence type="predicted"/>